<gene>
    <name evidence="1" type="ORF">ACFOES_10165</name>
</gene>
<organism evidence="1 2">
    <name type="scientific">Acidimangrovimonas pyrenivorans</name>
    <dbReference type="NCBI Taxonomy" id="2030798"/>
    <lineage>
        <taxon>Bacteria</taxon>
        <taxon>Pseudomonadati</taxon>
        <taxon>Pseudomonadota</taxon>
        <taxon>Alphaproteobacteria</taxon>
        <taxon>Rhodobacterales</taxon>
        <taxon>Paracoccaceae</taxon>
        <taxon>Acidimangrovimonas</taxon>
    </lineage>
</organism>
<reference evidence="2" key="1">
    <citation type="journal article" date="2019" name="Int. J. Syst. Evol. Microbiol.">
        <title>The Global Catalogue of Microorganisms (GCM) 10K type strain sequencing project: providing services to taxonomists for standard genome sequencing and annotation.</title>
        <authorList>
            <consortium name="The Broad Institute Genomics Platform"/>
            <consortium name="The Broad Institute Genome Sequencing Center for Infectious Disease"/>
            <person name="Wu L."/>
            <person name="Ma J."/>
        </authorList>
    </citation>
    <scope>NUCLEOTIDE SEQUENCE [LARGE SCALE GENOMIC DNA]</scope>
    <source>
        <strain evidence="2">KCTC 62192</strain>
    </source>
</reference>
<dbReference type="InterPro" id="IPR018037">
    <property type="entry name" value="FixH_proteobacterial"/>
</dbReference>
<evidence type="ECO:0000313" key="2">
    <source>
        <dbReference type="Proteomes" id="UP001595443"/>
    </source>
</evidence>
<dbReference type="InterPro" id="IPR008620">
    <property type="entry name" value="FixH"/>
</dbReference>
<name>A0ABV7AH78_9RHOB</name>
<dbReference type="RefSeq" id="WP_377833158.1">
    <property type="nucleotide sequence ID" value="NZ_JBHRSK010000006.1"/>
</dbReference>
<proteinExistence type="predicted"/>
<evidence type="ECO:0000313" key="1">
    <source>
        <dbReference type="EMBL" id="MFC2968458.1"/>
    </source>
</evidence>
<dbReference type="EMBL" id="JBHRSK010000006">
    <property type="protein sequence ID" value="MFC2968458.1"/>
    <property type="molecule type" value="Genomic_DNA"/>
</dbReference>
<sequence>MAPLTGRKVLAITVAFFGVIFGVNFVMAYQAIHTFPGLEVENGYVASQSFNADMAAQKALGWTVNLTYANKHFIVEFDGKDGHEPDVAVLDVLVGRPTEAREDQRPVFARNGAVFSAPLDLRPGRWMVVVQAKAGDGTAFKQRLSLYVPG</sequence>
<dbReference type="Pfam" id="PF05751">
    <property type="entry name" value="FixH"/>
    <property type="match status" value="1"/>
</dbReference>
<dbReference type="Proteomes" id="UP001595443">
    <property type="component" value="Unassembled WGS sequence"/>
</dbReference>
<comment type="caution">
    <text evidence="1">The sequence shown here is derived from an EMBL/GenBank/DDBJ whole genome shotgun (WGS) entry which is preliminary data.</text>
</comment>
<dbReference type="PIRSF" id="PIRSF011386">
    <property type="entry name" value="FixH"/>
    <property type="match status" value="1"/>
</dbReference>
<keyword evidence="2" id="KW-1185">Reference proteome</keyword>
<protein>
    <submittedName>
        <fullName evidence="1">FixH family protein</fullName>
    </submittedName>
</protein>
<accession>A0ABV7AH78</accession>